<protein>
    <submittedName>
        <fullName evidence="2">Phosphatidylinositol n-acetylglucosaminyltransferase subunit q-like</fullName>
    </submittedName>
</protein>
<reference evidence="2 3" key="1">
    <citation type="journal article" date="2021" name="Elife">
        <title>Chloroplast acquisition without the gene transfer in kleptoplastic sea slugs, Plakobranchus ocellatus.</title>
        <authorList>
            <person name="Maeda T."/>
            <person name="Takahashi S."/>
            <person name="Yoshida T."/>
            <person name="Shimamura S."/>
            <person name="Takaki Y."/>
            <person name="Nagai Y."/>
            <person name="Toyoda A."/>
            <person name="Suzuki Y."/>
            <person name="Arimoto A."/>
            <person name="Ishii H."/>
            <person name="Satoh N."/>
            <person name="Nishiyama T."/>
            <person name="Hasebe M."/>
            <person name="Maruyama T."/>
            <person name="Minagawa J."/>
            <person name="Obokata J."/>
            <person name="Shigenobu S."/>
        </authorList>
    </citation>
    <scope>NUCLEOTIDE SEQUENCE [LARGE SCALE GENOMIC DNA]</scope>
</reference>
<keyword evidence="2" id="KW-0328">Glycosyltransferase</keyword>
<keyword evidence="1" id="KW-0472">Membrane</keyword>
<dbReference type="PANTHER" id="PTHR21329:SF3">
    <property type="entry name" value="PHOSPHATIDYLINOSITOL N-ACETYLGLUCOSAMINYLTRANSFERASE SUBUNIT Q"/>
    <property type="match status" value="1"/>
</dbReference>
<dbReference type="GO" id="GO:0005783">
    <property type="term" value="C:endoplasmic reticulum"/>
    <property type="evidence" value="ECO:0007669"/>
    <property type="project" value="TreeGrafter"/>
</dbReference>
<accession>A0AAV3ZV16</accession>
<feature type="transmembrane region" description="Helical" evidence="1">
    <location>
        <begin position="378"/>
        <end position="400"/>
    </location>
</feature>
<dbReference type="AlphaFoldDB" id="A0AAV3ZV16"/>
<proteinExistence type="predicted"/>
<keyword evidence="3" id="KW-1185">Reference proteome</keyword>
<keyword evidence="1" id="KW-1133">Transmembrane helix</keyword>
<feature type="transmembrane region" description="Helical" evidence="1">
    <location>
        <begin position="406"/>
        <end position="433"/>
    </location>
</feature>
<name>A0AAV3ZV16_9GAST</name>
<comment type="caution">
    <text evidence="2">The sequence shown here is derived from an EMBL/GenBank/DDBJ whole genome shotgun (WGS) entry which is preliminary data.</text>
</comment>
<gene>
    <name evidence="2" type="ORF">PoB_002489700</name>
</gene>
<dbReference type="PANTHER" id="PTHR21329">
    <property type="entry name" value="PHOSPHATIDYLINOSITOL N-ACETYLGLUCOSAMINYLTRANSFERASE SUBUNIT Q-RELATED"/>
    <property type="match status" value="1"/>
</dbReference>
<organism evidence="2 3">
    <name type="scientific">Plakobranchus ocellatus</name>
    <dbReference type="NCBI Taxonomy" id="259542"/>
    <lineage>
        <taxon>Eukaryota</taxon>
        <taxon>Metazoa</taxon>
        <taxon>Spiralia</taxon>
        <taxon>Lophotrochozoa</taxon>
        <taxon>Mollusca</taxon>
        <taxon>Gastropoda</taxon>
        <taxon>Heterobranchia</taxon>
        <taxon>Euthyneura</taxon>
        <taxon>Panpulmonata</taxon>
        <taxon>Sacoglossa</taxon>
        <taxon>Placobranchoidea</taxon>
        <taxon>Plakobranchidae</taxon>
        <taxon>Plakobranchus</taxon>
    </lineage>
</organism>
<evidence type="ECO:0000313" key="2">
    <source>
        <dbReference type="EMBL" id="GFN98391.1"/>
    </source>
</evidence>
<evidence type="ECO:0000313" key="3">
    <source>
        <dbReference type="Proteomes" id="UP000735302"/>
    </source>
</evidence>
<feature type="transmembrane region" description="Helical" evidence="1">
    <location>
        <begin position="454"/>
        <end position="478"/>
    </location>
</feature>
<keyword evidence="1" id="KW-0812">Transmembrane</keyword>
<dbReference type="Pfam" id="PF05024">
    <property type="entry name" value="Gpi1"/>
    <property type="match status" value="1"/>
</dbReference>
<dbReference type="EMBL" id="BLXT01002845">
    <property type="protein sequence ID" value="GFN98391.1"/>
    <property type="molecule type" value="Genomic_DNA"/>
</dbReference>
<feature type="transmembrane region" description="Helical" evidence="1">
    <location>
        <begin position="484"/>
        <end position="506"/>
    </location>
</feature>
<keyword evidence="2" id="KW-0808">Transferase</keyword>
<dbReference type="InterPro" id="IPR007720">
    <property type="entry name" value="PigQ/GPI1"/>
</dbReference>
<dbReference type="GO" id="GO:0016757">
    <property type="term" value="F:glycosyltransferase activity"/>
    <property type="evidence" value="ECO:0007669"/>
    <property type="project" value="UniProtKB-KW"/>
</dbReference>
<sequence>MDSDHPWNVLVPQQMWSKPSGFLLGSVDFDKGLVYISGTIGIDPDLHSLKTIGFWQGTDQNTNFSSATPDIKPGTCWVSLKLKHDQLFCSLSVKYMASESLVSKPVVCITFIPSEIMTSFILTRPHLDHGDYTMENERENKCCSKSQIGQQTECHRATSVCFADHNKTKLFQSKRQDFVISLKQMMENSSQHNHTLPDDAELFYNVPSRKKSKTTLGCPRFLLWIFCLFGNIIKTGSQGIKVCCTPLPRILQTPSTFQFLQAKGLLYTKCFRLDKSKDFNIFLLYNCYSQQLLDSCLGLAVIGLVSNYNIHDLAGTFVLDWADDVATQLSDLVQWLMGAPAGLKLNAQLTNFLGHFFIYHIYLWTAYLSLLRSVMPSVLWSCSLVGALGISAQLCLLRDLLSMLTLHIYCFYVYAAKIFSLQVYMLGSLWRLFRGKKWNVLRSRVDSAMYSTDQLFVGTLFFTFLLFLLPTTALYYAVFTLLRLAVLSVQGCLACVLDVIMTAPVFTLTMRLFRPKLVAGNVKFTVQNVLPAKNFQVLNMQTCQIPLKDLLKMTQPFLRPADKEGHTWLEFVTHLATGKLIYPWVEPHVAAQTEKKLV</sequence>
<feature type="transmembrane region" description="Helical" evidence="1">
    <location>
        <begin position="352"/>
        <end position="371"/>
    </location>
</feature>
<dbReference type="Proteomes" id="UP000735302">
    <property type="component" value="Unassembled WGS sequence"/>
</dbReference>
<dbReference type="GO" id="GO:0016020">
    <property type="term" value="C:membrane"/>
    <property type="evidence" value="ECO:0007669"/>
    <property type="project" value="InterPro"/>
</dbReference>
<dbReference type="GO" id="GO:0006506">
    <property type="term" value="P:GPI anchor biosynthetic process"/>
    <property type="evidence" value="ECO:0007669"/>
    <property type="project" value="InterPro"/>
</dbReference>
<evidence type="ECO:0000256" key="1">
    <source>
        <dbReference type="SAM" id="Phobius"/>
    </source>
</evidence>